<name>A0A6G0VQV7_APHCR</name>
<dbReference type="AlphaFoldDB" id="A0A6G0VQV7"/>
<accession>A0A6G0VQV7</accession>
<protein>
    <submittedName>
        <fullName evidence="2">THAP domain-containing protein 2-like</fullName>
    </submittedName>
</protein>
<dbReference type="Pfam" id="PF12017">
    <property type="entry name" value="Tnp_P_element"/>
    <property type="match status" value="1"/>
</dbReference>
<dbReference type="Proteomes" id="UP000478052">
    <property type="component" value="Unassembled WGS sequence"/>
</dbReference>
<evidence type="ECO:0000313" key="2">
    <source>
        <dbReference type="EMBL" id="KAF0705133.1"/>
    </source>
</evidence>
<evidence type="ECO:0000259" key="1">
    <source>
        <dbReference type="Pfam" id="PF12017"/>
    </source>
</evidence>
<keyword evidence="3" id="KW-1185">Reference proteome</keyword>
<gene>
    <name evidence="2" type="ORF">FWK35_00031712</name>
</gene>
<feature type="domain" description="THAP9-like helix-turn-helix" evidence="1">
    <location>
        <begin position="125"/>
        <end position="190"/>
    </location>
</feature>
<sequence length="333" mass="37605">MQIIPLLNKEITKKLIDAIQIKGFVPTEYSRVCIPSVFSSKNEILTKGPEAKDGGIMNVYENPIDLSINNSYNDCPITPKTVKRQIIFEHSYCNCPSKELLTTPKRGRPQTVVTPRKNYFGVLKKGFIGGNEHDTLLDEFEGMSKELFKNQMNNQNKKATGQRYSNELKKFALTLNYYSPKAYKYCRIDLFLDAMSIKKQVIWDKKNHKFVGYCDFGGEVSLESSETAATEVLVSELIKTALSLAYQSELRIWGVTCDGPFTNFSTLKLLGCEFGDEFDSIKSWFKNPINGEKVFFIPDACHMIKLARNTILNCLVAVACGQDKLGNFSTEAL</sequence>
<dbReference type="InterPro" id="IPR021896">
    <property type="entry name" value="THAP9-like_HTH"/>
</dbReference>
<evidence type="ECO:0000313" key="3">
    <source>
        <dbReference type="Proteomes" id="UP000478052"/>
    </source>
</evidence>
<organism evidence="2 3">
    <name type="scientific">Aphis craccivora</name>
    <name type="common">Cowpea aphid</name>
    <dbReference type="NCBI Taxonomy" id="307492"/>
    <lineage>
        <taxon>Eukaryota</taxon>
        <taxon>Metazoa</taxon>
        <taxon>Ecdysozoa</taxon>
        <taxon>Arthropoda</taxon>
        <taxon>Hexapoda</taxon>
        <taxon>Insecta</taxon>
        <taxon>Pterygota</taxon>
        <taxon>Neoptera</taxon>
        <taxon>Paraneoptera</taxon>
        <taxon>Hemiptera</taxon>
        <taxon>Sternorrhyncha</taxon>
        <taxon>Aphidomorpha</taxon>
        <taxon>Aphidoidea</taxon>
        <taxon>Aphididae</taxon>
        <taxon>Aphidini</taxon>
        <taxon>Aphis</taxon>
        <taxon>Aphis</taxon>
    </lineage>
</organism>
<dbReference type="OrthoDB" id="6587503at2759"/>
<comment type="caution">
    <text evidence="2">The sequence shown here is derived from an EMBL/GenBank/DDBJ whole genome shotgun (WGS) entry which is preliminary data.</text>
</comment>
<reference evidence="2 3" key="1">
    <citation type="submission" date="2019-08" db="EMBL/GenBank/DDBJ databases">
        <title>Whole genome of Aphis craccivora.</title>
        <authorList>
            <person name="Voronova N.V."/>
            <person name="Shulinski R.S."/>
            <person name="Bandarenka Y.V."/>
            <person name="Zhorov D.G."/>
            <person name="Warner D."/>
        </authorList>
    </citation>
    <scope>NUCLEOTIDE SEQUENCE [LARGE SCALE GENOMIC DNA]</scope>
    <source>
        <strain evidence="2">180601</strain>
        <tissue evidence="2">Whole Body</tissue>
    </source>
</reference>
<feature type="non-terminal residue" evidence="2">
    <location>
        <position position="333"/>
    </location>
</feature>
<proteinExistence type="predicted"/>
<dbReference type="EMBL" id="VUJU01013341">
    <property type="protein sequence ID" value="KAF0705133.1"/>
    <property type="molecule type" value="Genomic_DNA"/>
</dbReference>